<evidence type="ECO:0000313" key="6">
    <source>
        <dbReference type="Proteomes" id="UP000326924"/>
    </source>
</evidence>
<name>A0A5J5EC20_9PEZI</name>
<evidence type="ECO:0000313" key="5">
    <source>
        <dbReference type="EMBL" id="KAA8892763.1"/>
    </source>
</evidence>
<feature type="repeat" description="ANK" evidence="2">
    <location>
        <begin position="479"/>
        <end position="511"/>
    </location>
</feature>
<comment type="caution">
    <text evidence="5">The sequence shown here is derived from an EMBL/GenBank/DDBJ whole genome shotgun (WGS) entry which is preliminary data.</text>
</comment>
<dbReference type="Proteomes" id="UP000326924">
    <property type="component" value="Unassembled WGS sequence"/>
</dbReference>
<feature type="domain" description="GPI inositol-deacylase winged helix" evidence="3">
    <location>
        <begin position="214"/>
        <end position="293"/>
    </location>
</feature>
<evidence type="ECO:0000259" key="3">
    <source>
        <dbReference type="Pfam" id="PF22939"/>
    </source>
</evidence>
<dbReference type="InterPro" id="IPR027417">
    <property type="entry name" value="P-loop_NTPase"/>
</dbReference>
<dbReference type="InParanoid" id="A0A5J5EC20"/>
<proteinExistence type="predicted"/>
<dbReference type="PROSITE" id="PS50297">
    <property type="entry name" value="ANK_REP_REGION"/>
    <property type="match status" value="3"/>
</dbReference>
<dbReference type="InterPro" id="IPR056884">
    <property type="entry name" value="NPHP3-like_N"/>
</dbReference>
<evidence type="ECO:0000256" key="2">
    <source>
        <dbReference type="PROSITE-ProRule" id="PRU00023"/>
    </source>
</evidence>
<dbReference type="PROSITE" id="PS50088">
    <property type="entry name" value="ANK_REPEAT"/>
    <property type="match status" value="3"/>
</dbReference>
<dbReference type="Gene3D" id="3.40.50.300">
    <property type="entry name" value="P-loop containing nucleotide triphosphate hydrolases"/>
    <property type="match status" value="1"/>
</dbReference>
<dbReference type="EMBL" id="VXIS01000600">
    <property type="protein sequence ID" value="KAA8892763.1"/>
    <property type="molecule type" value="Genomic_DNA"/>
</dbReference>
<dbReference type="Pfam" id="PF22939">
    <property type="entry name" value="WHD_GPIID"/>
    <property type="match status" value="1"/>
</dbReference>
<dbReference type="PRINTS" id="PR01415">
    <property type="entry name" value="ANKYRIN"/>
</dbReference>
<dbReference type="OrthoDB" id="195446at2759"/>
<feature type="repeat" description="ANK" evidence="2">
    <location>
        <begin position="444"/>
        <end position="466"/>
    </location>
</feature>
<keyword evidence="2" id="KW-0040">ANK repeat</keyword>
<dbReference type="SMART" id="SM00248">
    <property type="entry name" value="ANK"/>
    <property type="match status" value="4"/>
</dbReference>
<organism evidence="5 6">
    <name type="scientific">Sphaerosporella brunnea</name>
    <dbReference type="NCBI Taxonomy" id="1250544"/>
    <lineage>
        <taxon>Eukaryota</taxon>
        <taxon>Fungi</taxon>
        <taxon>Dikarya</taxon>
        <taxon>Ascomycota</taxon>
        <taxon>Pezizomycotina</taxon>
        <taxon>Pezizomycetes</taxon>
        <taxon>Pezizales</taxon>
        <taxon>Pyronemataceae</taxon>
        <taxon>Sphaerosporella</taxon>
    </lineage>
</organism>
<dbReference type="Pfam" id="PF00023">
    <property type="entry name" value="Ank"/>
    <property type="match status" value="1"/>
</dbReference>
<evidence type="ECO:0000256" key="1">
    <source>
        <dbReference type="ARBA" id="ARBA00022737"/>
    </source>
</evidence>
<sequence length="612" mass="68359">MVLCSLLKQLVLQMPEFPNALEVLYDSLVKSEKRPGLEEIFALLVGGVRTAFESVYIVCDALDECDPQTQRSALLPLLKRMAAQGCRVLVTSRPHPEDIQDAFSEDAGKIELLAQAEDLRSYVQARIDSSGRARRIIRGSRYEDEIISELVSSAKGMFLLVQFHIDHLCQLTTVKQVRQELAKLKQDAMEERPLDPTYDRAVELLRSQGRFEVQLALKILLWITKAPRPLLVDELRIAVAIEAGEYELDYDEDIPSVSTLTDVCAGLVDIDENGKAIRLIHYTAQEYLVRKGIIPDSSTDPEFNIALSCITYLSFTAFSDGNTSIEAISSSPPNKNHTHVRQFLKRSPDTQHLLHTHPFLHYASTNLSFHLHQHPQSPATTTQAFLHFLSLPGNIATYFRTLTFQTREHYAFRGLESHPACVAAVIGHLPALLHLAAAATADHNGRTALSWAARHGHADIVNHLLRLTSPEDINAADSYHKTPLIHAAHFGNLEIVQALLQHGAAVDAKDLDGWTPLLWASQWGHEGVVRVLLDHGADPDVKDRAGWSALSWACKEGFGGVVRALLEKADVRRVDFPAAKPVLDWAAEKGESEVWEVLMRRWRQIEMVEGQM</sequence>
<dbReference type="PANTHER" id="PTHR10039">
    <property type="entry name" value="AMELOGENIN"/>
    <property type="match status" value="1"/>
</dbReference>
<gene>
    <name evidence="5" type="ORF">FN846DRAFT_631018</name>
</gene>
<dbReference type="InterPro" id="IPR054471">
    <property type="entry name" value="GPIID_WHD"/>
</dbReference>
<dbReference type="Pfam" id="PF12796">
    <property type="entry name" value="Ank_2"/>
    <property type="match status" value="1"/>
</dbReference>
<feature type="repeat" description="ANK" evidence="2">
    <location>
        <begin position="512"/>
        <end position="544"/>
    </location>
</feature>
<accession>A0A5J5EC20</accession>
<dbReference type="InterPro" id="IPR036770">
    <property type="entry name" value="Ankyrin_rpt-contain_sf"/>
</dbReference>
<dbReference type="SUPFAM" id="SSF48403">
    <property type="entry name" value="Ankyrin repeat"/>
    <property type="match status" value="1"/>
</dbReference>
<keyword evidence="1" id="KW-0677">Repeat</keyword>
<dbReference type="AlphaFoldDB" id="A0A5J5EC20"/>
<dbReference type="Gene3D" id="1.25.40.20">
    <property type="entry name" value="Ankyrin repeat-containing domain"/>
    <property type="match status" value="1"/>
</dbReference>
<reference evidence="5 6" key="1">
    <citation type="submission" date="2019-09" db="EMBL/GenBank/DDBJ databases">
        <title>Draft genome of the ectomycorrhizal ascomycete Sphaerosporella brunnea.</title>
        <authorList>
            <consortium name="DOE Joint Genome Institute"/>
            <person name="Benucci G.M."/>
            <person name="Marozzi G."/>
            <person name="Antonielli L."/>
            <person name="Sanchez S."/>
            <person name="Marco P."/>
            <person name="Wang X."/>
            <person name="Falini L.B."/>
            <person name="Barry K."/>
            <person name="Haridas S."/>
            <person name="Lipzen A."/>
            <person name="Labutti K."/>
            <person name="Grigoriev I.V."/>
            <person name="Murat C."/>
            <person name="Martin F."/>
            <person name="Albertini E."/>
            <person name="Donnini D."/>
            <person name="Bonito G."/>
        </authorList>
    </citation>
    <scope>NUCLEOTIDE SEQUENCE [LARGE SCALE GENOMIC DNA]</scope>
    <source>
        <strain evidence="5 6">Sb_GMNB300</strain>
    </source>
</reference>
<dbReference type="InterPro" id="IPR002110">
    <property type="entry name" value="Ankyrin_rpt"/>
</dbReference>
<keyword evidence="6" id="KW-1185">Reference proteome</keyword>
<dbReference type="PANTHER" id="PTHR10039:SF16">
    <property type="entry name" value="GPI INOSITOL-DEACYLASE"/>
    <property type="match status" value="1"/>
</dbReference>
<feature type="domain" description="Nephrocystin 3-like N-terminal" evidence="4">
    <location>
        <begin position="2"/>
        <end position="93"/>
    </location>
</feature>
<dbReference type="Pfam" id="PF24883">
    <property type="entry name" value="NPHP3_N"/>
    <property type="match status" value="1"/>
</dbReference>
<evidence type="ECO:0000259" key="4">
    <source>
        <dbReference type="Pfam" id="PF24883"/>
    </source>
</evidence>
<protein>
    <submittedName>
        <fullName evidence="5">Ankyrin repeat-containing domain protein</fullName>
    </submittedName>
</protein>